<organism evidence="14 15">
    <name type="scientific">Planktothrix paucivesiculata PCC 9631</name>
    <dbReference type="NCBI Taxonomy" id="671071"/>
    <lineage>
        <taxon>Bacteria</taxon>
        <taxon>Bacillati</taxon>
        <taxon>Cyanobacteriota</taxon>
        <taxon>Cyanophyceae</taxon>
        <taxon>Oscillatoriophycideae</taxon>
        <taxon>Oscillatoriales</taxon>
        <taxon>Microcoleaceae</taxon>
        <taxon>Planktothrix</taxon>
    </lineage>
</organism>
<dbReference type="EMBL" id="CZCS02000239">
    <property type="protein sequence ID" value="VXD25300.1"/>
    <property type="molecule type" value="Genomic_DNA"/>
</dbReference>
<dbReference type="InterPro" id="IPR021796">
    <property type="entry name" value="Tll0287-like_dom"/>
</dbReference>
<dbReference type="Pfam" id="PF00672">
    <property type="entry name" value="HAMP"/>
    <property type="match status" value="1"/>
</dbReference>
<comment type="caution">
    <text evidence="14">The sequence shown here is derived from an EMBL/GenBank/DDBJ whole genome shotgun (WGS) entry which is preliminary data.</text>
</comment>
<keyword evidence="11 12" id="KW-0472">Membrane</keyword>
<reference evidence="14" key="1">
    <citation type="submission" date="2019-10" db="EMBL/GenBank/DDBJ databases">
        <authorList>
            <consortium name="Genoscope - CEA"/>
            <person name="William W."/>
        </authorList>
    </citation>
    <scope>NUCLEOTIDE SEQUENCE [LARGE SCALE GENOMIC DNA]</scope>
    <source>
        <strain evidence="14">BBR_PRJEB10994</strain>
    </source>
</reference>
<dbReference type="Proteomes" id="UP000182190">
    <property type="component" value="Unassembled WGS sequence"/>
</dbReference>
<accession>A0A7Z9C1C9</accession>
<comment type="subcellular location">
    <subcellularLocation>
        <location evidence="2">Cell membrane</location>
        <topology evidence="2">Multi-pass membrane protein</topology>
    </subcellularLocation>
</comment>
<keyword evidence="12" id="KW-0812">Transmembrane</keyword>
<dbReference type="GO" id="GO:0005524">
    <property type="term" value="F:ATP binding"/>
    <property type="evidence" value="ECO:0007669"/>
    <property type="project" value="UniProtKB-KW"/>
</dbReference>
<dbReference type="RefSeq" id="WP_197046424.1">
    <property type="nucleotide sequence ID" value="NZ_LR735021.1"/>
</dbReference>
<dbReference type="PANTHER" id="PTHR45528">
    <property type="entry name" value="SENSOR HISTIDINE KINASE CPXA"/>
    <property type="match status" value="1"/>
</dbReference>
<keyword evidence="7" id="KW-0547">Nucleotide-binding</keyword>
<keyword evidence="9" id="KW-0067">ATP-binding</keyword>
<dbReference type="Gene3D" id="6.10.340.10">
    <property type="match status" value="1"/>
</dbReference>
<evidence type="ECO:0000313" key="14">
    <source>
        <dbReference type="EMBL" id="VXD25300.1"/>
    </source>
</evidence>
<proteinExistence type="predicted"/>
<dbReference type="PANTHER" id="PTHR45528:SF1">
    <property type="entry name" value="SENSOR HISTIDINE KINASE CPXA"/>
    <property type="match status" value="1"/>
</dbReference>
<dbReference type="InterPro" id="IPR050398">
    <property type="entry name" value="HssS/ArlS-like"/>
</dbReference>
<comment type="catalytic activity">
    <reaction evidence="1">
        <text>ATP + protein L-histidine = ADP + protein N-phospho-L-histidine.</text>
        <dbReference type="EC" id="2.7.13.3"/>
    </reaction>
</comment>
<gene>
    <name evidence="14" type="ORF">PL9631_940092</name>
</gene>
<feature type="transmembrane region" description="Helical" evidence="12">
    <location>
        <begin position="21"/>
        <end position="42"/>
    </location>
</feature>
<keyword evidence="6" id="KW-0808">Transferase</keyword>
<feature type="domain" description="HAMP" evidence="13">
    <location>
        <begin position="247"/>
        <end position="299"/>
    </location>
</feature>
<dbReference type="EC" id="2.7.13.3" evidence="3"/>
<feature type="transmembrane region" description="Helical" evidence="12">
    <location>
        <begin position="224"/>
        <end position="245"/>
    </location>
</feature>
<keyword evidence="8" id="KW-0418">Kinase</keyword>
<dbReference type="GO" id="GO:0000160">
    <property type="term" value="P:phosphorelay signal transduction system"/>
    <property type="evidence" value="ECO:0007669"/>
    <property type="project" value="UniProtKB-KW"/>
</dbReference>
<protein>
    <recommendedName>
        <fullName evidence="3">histidine kinase</fullName>
        <ecNumber evidence="3">2.7.13.3</ecNumber>
    </recommendedName>
</protein>
<evidence type="ECO:0000256" key="8">
    <source>
        <dbReference type="ARBA" id="ARBA00022777"/>
    </source>
</evidence>
<dbReference type="InterPro" id="IPR003660">
    <property type="entry name" value="HAMP_dom"/>
</dbReference>
<keyword evidence="10" id="KW-0902">Two-component regulatory system</keyword>
<evidence type="ECO:0000256" key="4">
    <source>
        <dbReference type="ARBA" id="ARBA00022475"/>
    </source>
</evidence>
<dbReference type="CDD" id="cd06225">
    <property type="entry name" value="HAMP"/>
    <property type="match status" value="1"/>
</dbReference>
<evidence type="ECO:0000256" key="12">
    <source>
        <dbReference type="SAM" id="Phobius"/>
    </source>
</evidence>
<name>A0A7Z9C1C9_9CYAN</name>
<dbReference type="SMART" id="SM00304">
    <property type="entry name" value="HAMP"/>
    <property type="match status" value="1"/>
</dbReference>
<evidence type="ECO:0000256" key="11">
    <source>
        <dbReference type="ARBA" id="ARBA00023136"/>
    </source>
</evidence>
<evidence type="ECO:0000256" key="6">
    <source>
        <dbReference type="ARBA" id="ARBA00022679"/>
    </source>
</evidence>
<evidence type="ECO:0000259" key="13">
    <source>
        <dbReference type="PROSITE" id="PS50885"/>
    </source>
</evidence>
<dbReference type="GO" id="GO:0004673">
    <property type="term" value="F:protein histidine kinase activity"/>
    <property type="evidence" value="ECO:0007669"/>
    <property type="project" value="UniProtKB-EC"/>
</dbReference>
<evidence type="ECO:0000256" key="9">
    <source>
        <dbReference type="ARBA" id="ARBA00022840"/>
    </source>
</evidence>
<dbReference type="GO" id="GO:0005886">
    <property type="term" value="C:plasma membrane"/>
    <property type="evidence" value="ECO:0007669"/>
    <property type="project" value="UniProtKB-SubCell"/>
</dbReference>
<dbReference type="SUPFAM" id="SSF158472">
    <property type="entry name" value="HAMP domain-like"/>
    <property type="match status" value="1"/>
</dbReference>
<dbReference type="AlphaFoldDB" id="A0A7Z9C1C9"/>
<evidence type="ECO:0000256" key="10">
    <source>
        <dbReference type="ARBA" id="ARBA00023012"/>
    </source>
</evidence>
<keyword evidence="15" id="KW-1185">Reference proteome</keyword>
<dbReference type="Pfam" id="PF11845">
    <property type="entry name" value="Tll0287-like"/>
    <property type="match status" value="1"/>
</dbReference>
<sequence>MSFIQPNKIIPSLKLNQKFTLLLVLVFLIGTVLSGIVLSGVLNTNARMQFNSEAMILLKTMNAVRDYTHTQVTSHLEAQIATEFLPQSVPTYASREVFEILRKDPEWNQFFYKEATLNPTNLRDKADPFEEKLIAQFRNDPNLKQLESFREFPTGKVFYIARPIQISEASCLECHSQPNKAPKSLIDRYGSENGFGWKLNEIVGAQVIFVPANTVYHRMRQSQIIIISIVVGIFAVTILLVNIWLKRYVVKPLKRMANAAEAVSTGNMDAEFEQKSTDEVGTLAKSFTRMKISLQMAMQRLGQQRN</sequence>
<evidence type="ECO:0000313" key="15">
    <source>
        <dbReference type="Proteomes" id="UP000182190"/>
    </source>
</evidence>
<evidence type="ECO:0000256" key="7">
    <source>
        <dbReference type="ARBA" id="ARBA00022741"/>
    </source>
</evidence>
<keyword evidence="4" id="KW-1003">Cell membrane</keyword>
<keyword evidence="12" id="KW-1133">Transmembrane helix</keyword>
<evidence type="ECO:0000256" key="3">
    <source>
        <dbReference type="ARBA" id="ARBA00012438"/>
    </source>
</evidence>
<evidence type="ECO:0000256" key="5">
    <source>
        <dbReference type="ARBA" id="ARBA00022553"/>
    </source>
</evidence>
<evidence type="ECO:0000256" key="2">
    <source>
        <dbReference type="ARBA" id="ARBA00004651"/>
    </source>
</evidence>
<keyword evidence="5" id="KW-0597">Phosphoprotein</keyword>
<dbReference type="PROSITE" id="PS50885">
    <property type="entry name" value="HAMP"/>
    <property type="match status" value="1"/>
</dbReference>
<evidence type="ECO:0000256" key="1">
    <source>
        <dbReference type="ARBA" id="ARBA00000085"/>
    </source>
</evidence>